<dbReference type="EMBL" id="BPLR01013618">
    <property type="protein sequence ID" value="GIY62429.1"/>
    <property type="molecule type" value="Genomic_DNA"/>
</dbReference>
<keyword evidence="3" id="KW-1185">Reference proteome</keyword>
<protein>
    <submittedName>
        <fullName evidence="2">Uncharacterized protein</fullName>
    </submittedName>
</protein>
<organism evidence="2 3">
    <name type="scientific">Caerostris extrusa</name>
    <name type="common">Bark spider</name>
    <name type="synonym">Caerostris bankana</name>
    <dbReference type="NCBI Taxonomy" id="172846"/>
    <lineage>
        <taxon>Eukaryota</taxon>
        <taxon>Metazoa</taxon>
        <taxon>Ecdysozoa</taxon>
        <taxon>Arthropoda</taxon>
        <taxon>Chelicerata</taxon>
        <taxon>Arachnida</taxon>
        <taxon>Araneae</taxon>
        <taxon>Araneomorphae</taxon>
        <taxon>Entelegynae</taxon>
        <taxon>Araneoidea</taxon>
        <taxon>Araneidae</taxon>
        <taxon>Caerostris</taxon>
    </lineage>
</organism>
<proteinExistence type="predicted"/>
<comment type="caution">
    <text evidence="2">The sequence shown here is derived from an EMBL/GenBank/DDBJ whole genome shotgun (WGS) entry which is preliminary data.</text>
</comment>
<gene>
    <name evidence="2" type="ORF">CEXT_734281</name>
</gene>
<accession>A0AAV4UXP1</accession>
<evidence type="ECO:0000313" key="2">
    <source>
        <dbReference type="EMBL" id="GIY62429.1"/>
    </source>
</evidence>
<dbReference type="Proteomes" id="UP001054945">
    <property type="component" value="Unassembled WGS sequence"/>
</dbReference>
<dbReference type="AlphaFoldDB" id="A0AAV4UXP1"/>
<feature type="region of interest" description="Disordered" evidence="1">
    <location>
        <begin position="49"/>
        <end position="70"/>
    </location>
</feature>
<name>A0AAV4UXP1_CAEEX</name>
<reference evidence="2 3" key="1">
    <citation type="submission" date="2021-06" db="EMBL/GenBank/DDBJ databases">
        <title>Caerostris extrusa draft genome.</title>
        <authorList>
            <person name="Kono N."/>
            <person name="Arakawa K."/>
        </authorList>
    </citation>
    <scope>NUCLEOTIDE SEQUENCE [LARGE SCALE GENOMIC DNA]</scope>
</reference>
<evidence type="ECO:0000256" key="1">
    <source>
        <dbReference type="SAM" id="MobiDB-lite"/>
    </source>
</evidence>
<evidence type="ECO:0000313" key="3">
    <source>
        <dbReference type="Proteomes" id="UP001054945"/>
    </source>
</evidence>
<sequence length="84" mass="9754">MLKLLTIRSVGNKLSNTSQEYSPSHLEQNTHPNLNETLEEYQFPFLPKRLPSRYPEDHNGKVPAGKQLSHNPHELLSSWFLDRT</sequence>